<dbReference type="EMBL" id="JAUZQC010000009">
    <property type="protein sequence ID" value="KAK5866558.1"/>
    <property type="molecule type" value="Genomic_DNA"/>
</dbReference>
<keyword evidence="3" id="KW-1185">Reference proteome</keyword>
<gene>
    <name evidence="2" type="ORF">PBY51_020741</name>
</gene>
<dbReference type="Proteomes" id="UP001346869">
    <property type="component" value="Unassembled WGS sequence"/>
</dbReference>
<dbReference type="AlphaFoldDB" id="A0AAN8ATJ4"/>
<evidence type="ECO:0000313" key="2">
    <source>
        <dbReference type="EMBL" id="KAK5866558.1"/>
    </source>
</evidence>
<evidence type="ECO:0000313" key="3">
    <source>
        <dbReference type="Proteomes" id="UP001346869"/>
    </source>
</evidence>
<reference evidence="2 3" key="1">
    <citation type="journal article" date="2023" name="Genes (Basel)">
        <title>Chromosome-Level Genome Assembly and Circadian Gene Repertoire of the Patagonia Blennie Eleginops maclovinus-The Closest Ancestral Proxy of Antarctic Cryonotothenioids.</title>
        <authorList>
            <person name="Cheng C.C."/>
            <person name="Rivera-Colon A.G."/>
            <person name="Minhas B.F."/>
            <person name="Wilson L."/>
            <person name="Rayamajhi N."/>
            <person name="Vargas-Chacoff L."/>
            <person name="Catchen J.M."/>
        </authorList>
    </citation>
    <scope>NUCLEOTIDE SEQUENCE [LARGE SCALE GENOMIC DNA]</scope>
    <source>
        <strain evidence="2">JMC-PN-2008</strain>
    </source>
</reference>
<sequence>MEKPHPFHHARPHAQKHPERGVLCGFASLCQERCSSVDKLPPPASFFSRAASSSNTYPLTPNPCALLSDNKNNR</sequence>
<protein>
    <submittedName>
        <fullName evidence="2">Uncharacterized protein</fullName>
    </submittedName>
</protein>
<feature type="region of interest" description="Disordered" evidence="1">
    <location>
        <begin position="51"/>
        <end position="74"/>
    </location>
</feature>
<proteinExistence type="predicted"/>
<organism evidence="2 3">
    <name type="scientific">Eleginops maclovinus</name>
    <name type="common">Patagonian blennie</name>
    <name type="synonym">Eleginus maclovinus</name>
    <dbReference type="NCBI Taxonomy" id="56733"/>
    <lineage>
        <taxon>Eukaryota</taxon>
        <taxon>Metazoa</taxon>
        <taxon>Chordata</taxon>
        <taxon>Craniata</taxon>
        <taxon>Vertebrata</taxon>
        <taxon>Euteleostomi</taxon>
        <taxon>Actinopterygii</taxon>
        <taxon>Neopterygii</taxon>
        <taxon>Teleostei</taxon>
        <taxon>Neoteleostei</taxon>
        <taxon>Acanthomorphata</taxon>
        <taxon>Eupercaria</taxon>
        <taxon>Perciformes</taxon>
        <taxon>Notothenioidei</taxon>
        <taxon>Eleginopidae</taxon>
        <taxon>Eleginops</taxon>
    </lineage>
</organism>
<reference evidence="2 3" key="2">
    <citation type="journal article" date="2023" name="Mol. Biol. Evol.">
        <title>Genomics of Secondarily Temperate Adaptation in the Only Non-Antarctic Icefish.</title>
        <authorList>
            <person name="Rivera-Colon A.G."/>
            <person name="Rayamajhi N."/>
            <person name="Minhas B.F."/>
            <person name="Madrigal G."/>
            <person name="Bilyk K.T."/>
            <person name="Yoon V."/>
            <person name="Hune M."/>
            <person name="Gregory S."/>
            <person name="Cheng C.H.C."/>
            <person name="Catchen J.M."/>
        </authorList>
    </citation>
    <scope>NUCLEOTIDE SEQUENCE [LARGE SCALE GENOMIC DNA]</scope>
    <source>
        <strain evidence="2">JMC-PN-2008</strain>
    </source>
</reference>
<comment type="caution">
    <text evidence="2">The sequence shown here is derived from an EMBL/GenBank/DDBJ whole genome shotgun (WGS) entry which is preliminary data.</text>
</comment>
<name>A0AAN8ATJ4_ELEMC</name>
<evidence type="ECO:0000256" key="1">
    <source>
        <dbReference type="SAM" id="MobiDB-lite"/>
    </source>
</evidence>
<accession>A0AAN8ATJ4</accession>